<organism evidence="3 4">
    <name type="scientific">Candidatus Giovannonibacteria bacterium RIFCSPLOWO2_01_FULL_46_13</name>
    <dbReference type="NCBI Taxonomy" id="1798352"/>
    <lineage>
        <taxon>Bacteria</taxon>
        <taxon>Candidatus Giovannoniibacteriota</taxon>
    </lineage>
</organism>
<evidence type="ECO:0000313" key="4">
    <source>
        <dbReference type="Proteomes" id="UP000178684"/>
    </source>
</evidence>
<sequence>MNVAGFTISDGVATDTIPAIAIGQTLIQPGGYLIVTASSTTSGFWNPTASTTFVVLTSSIGNGLANGGDALFLRDSSGVLMDSVSWGTNTSAFDPSVPGVAEGHSIARTEEGLENDTGTAADWEDLAIPTPGL</sequence>
<gene>
    <name evidence="3" type="ORF">A3B18_03010</name>
</gene>
<accession>A0A1F5X327</accession>
<protein>
    <recommendedName>
        <fullName evidence="2">LTD domain-containing protein</fullName>
    </recommendedName>
</protein>
<reference evidence="3 4" key="1">
    <citation type="journal article" date="2016" name="Nat. Commun.">
        <title>Thousands of microbial genomes shed light on interconnected biogeochemical processes in an aquifer system.</title>
        <authorList>
            <person name="Anantharaman K."/>
            <person name="Brown C.T."/>
            <person name="Hug L.A."/>
            <person name="Sharon I."/>
            <person name="Castelle C.J."/>
            <person name="Probst A.J."/>
            <person name="Thomas B.C."/>
            <person name="Singh A."/>
            <person name="Wilkins M.J."/>
            <person name="Karaoz U."/>
            <person name="Brodie E.L."/>
            <person name="Williams K.H."/>
            <person name="Hubbard S.S."/>
            <person name="Banfield J.F."/>
        </authorList>
    </citation>
    <scope>NUCLEOTIDE SEQUENCE [LARGE SCALE GENOMIC DNA]</scope>
</reference>
<dbReference type="InterPro" id="IPR001322">
    <property type="entry name" value="Lamin_tail_dom"/>
</dbReference>
<evidence type="ECO:0000256" key="1">
    <source>
        <dbReference type="SAM" id="MobiDB-lite"/>
    </source>
</evidence>
<dbReference type="Proteomes" id="UP000178684">
    <property type="component" value="Unassembled WGS sequence"/>
</dbReference>
<evidence type="ECO:0000313" key="3">
    <source>
        <dbReference type="EMBL" id="OGF82286.1"/>
    </source>
</evidence>
<feature type="domain" description="LTD" evidence="2">
    <location>
        <begin position="1"/>
        <end position="88"/>
    </location>
</feature>
<proteinExistence type="predicted"/>
<dbReference type="EMBL" id="MFIE01000023">
    <property type="protein sequence ID" value="OGF82286.1"/>
    <property type="molecule type" value="Genomic_DNA"/>
</dbReference>
<dbReference type="AlphaFoldDB" id="A0A1F5X327"/>
<comment type="caution">
    <text evidence="3">The sequence shown here is derived from an EMBL/GenBank/DDBJ whole genome shotgun (WGS) entry which is preliminary data.</text>
</comment>
<name>A0A1F5X327_9BACT</name>
<feature type="region of interest" description="Disordered" evidence="1">
    <location>
        <begin position="111"/>
        <end position="133"/>
    </location>
</feature>
<dbReference type="PROSITE" id="PS51841">
    <property type="entry name" value="LTD"/>
    <property type="match status" value="1"/>
</dbReference>
<evidence type="ECO:0000259" key="2">
    <source>
        <dbReference type="PROSITE" id="PS51841"/>
    </source>
</evidence>